<feature type="domain" description="Outer membrane lipoprotein BamD-like" evidence="2">
    <location>
        <begin position="69"/>
        <end position="153"/>
    </location>
</feature>
<dbReference type="SMART" id="SM00028">
    <property type="entry name" value="TPR"/>
    <property type="match status" value="4"/>
</dbReference>
<keyword evidence="1" id="KW-0732">Signal</keyword>
<evidence type="ECO:0000256" key="1">
    <source>
        <dbReference type="ARBA" id="ARBA00022729"/>
    </source>
</evidence>
<dbReference type="Pfam" id="PF13174">
    <property type="entry name" value="TPR_6"/>
    <property type="match status" value="1"/>
</dbReference>
<dbReference type="Gene3D" id="1.25.40.10">
    <property type="entry name" value="Tetratricopeptide repeat domain"/>
    <property type="match status" value="2"/>
</dbReference>
<reference evidence="3" key="1">
    <citation type="journal article" date="2014" name="Front. Microbiol.">
        <title>High frequency of phylogenetically diverse reductive dehalogenase-homologous genes in deep subseafloor sedimentary metagenomes.</title>
        <authorList>
            <person name="Kawai M."/>
            <person name="Futagami T."/>
            <person name="Toyoda A."/>
            <person name="Takaki Y."/>
            <person name="Nishi S."/>
            <person name="Hori S."/>
            <person name="Arai W."/>
            <person name="Tsubouchi T."/>
            <person name="Morono Y."/>
            <person name="Uchiyama I."/>
            <person name="Ito T."/>
            <person name="Fujiyama A."/>
            <person name="Inagaki F."/>
            <person name="Takami H."/>
        </authorList>
    </citation>
    <scope>NUCLEOTIDE SEQUENCE</scope>
    <source>
        <strain evidence="3">Expedition CK06-06</strain>
    </source>
</reference>
<name>X1PGP3_9ZZZZ</name>
<organism evidence="3">
    <name type="scientific">marine sediment metagenome</name>
    <dbReference type="NCBI Taxonomy" id="412755"/>
    <lineage>
        <taxon>unclassified sequences</taxon>
        <taxon>metagenomes</taxon>
        <taxon>ecological metagenomes</taxon>
    </lineage>
</organism>
<accession>X1PGP3</accession>
<sequence>IGEAFFAAKDYISAIHSYERFLQFYSQSSLIGPAIYKIASSYLEKGDYLQARSSFQSFLQTEPKSEFAPRAIYLIGESFLREERFKEACFAYGDMVSSYPNDFYSPNAQFKLGWCYFNLKGFQQAKSSLIKFKQLYPDHPLLPEVELLLGNTLTELKLYMAASDAYQRVIDQTKEVEIREVALALMSRANYLGENYTALVSGCRYLLNQFSPSKSSWRLITYLYLAEGYLKQGMHNEAIELYKLIQSI</sequence>
<dbReference type="InterPro" id="IPR011990">
    <property type="entry name" value="TPR-like_helical_dom_sf"/>
</dbReference>
<dbReference type="PROSITE" id="PS50005">
    <property type="entry name" value="TPR"/>
    <property type="match status" value="1"/>
</dbReference>
<dbReference type="InterPro" id="IPR019734">
    <property type="entry name" value="TPR_rpt"/>
</dbReference>
<dbReference type="InterPro" id="IPR039565">
    <property type="entry name" value="BamD-like"/>
</dbReference>
<dbReference type="AlphaFoldDB" id="X1PGP3"/>
<dbReference type="Pfam" id="PF13525">
    <property type="entry name" value="YfiO"/>
    <property type="match status" value="1"/>
</dbReference>
<proteinExistence type="predicted"/>
<feature type="non-terminal residue" evidence="3">
    <location>
        <position position="1"/>
    </location>
</feature>
<comment type="caution">
    <text evidence="3">The sequence shown here is derived from an EMBL/GenBank/DDBJ whole genome shotgun (WGS) entry which is preliminary data.</text>
</comment>
<dbReference type="EMBL" id="BARV01032807">
    <property type="protein sequence ID" value="GAI38200.1"/>
    <property type="molecule type" value="Genomic_DNA"/>
</dbReference>
<protein>
    <recommendedName>
        <fullName evidence="2">Outer membrane lipoprotein BamD-like domain-containing protein</fullName>
    </recommendedName>
</protein>
<gene>
    <name evidence="3" type="ORF">S06H3_51672</name>
</gene>
<feature type="non-terminal residue" evidence="3">
    <location>
        <position position="248"/>
    </location>
</feature>
<evidence type="ECO:0000259" key="2">
    <source>
        <dbReference type="Pfam" id="PF13525"/>
    </source>
</evidence>
<evidence type="ECO:0000313" key="3">
    <source>
        <dbReference type="EMBL" id="GAI38200.1"/>
    </source>
</evidence>
<dbReference type="SUPFAM" id="SSF48452">
    <property type="entry name" value="TPR-like"/>
    <property type="match status" value="1"/>
</dbReference>